<dbReference type="Proteomes" id="UP000000488">
    <property type="component" value="Chromosome"/>
</dbReference>
<sequence>MGRGARRGSGGRRAGMKLLVLPPHRDVTLVPEAPDGWTCLDVARDFCQRVFARDAVEAAAEARERAPATAQSMRELLLLRAAQALRAREGLRVSTGLRALGAVLTATSGAPNGVHLRLDDVALEGGTTERSADVLRAVEQPASYLEDLTLAAGRFARAERVRLWLERDLQLPAAAWLARACPEQVPLEVAGPFAWAHRAALSSLPMFQRAAFVEAPPLRWRVAPRLDEASPASLVWLAESLEVRATSADALRALTGGAAAWAGHVSLGSLLQPDALVESGCKVAVVGFCAMDGAGWLDPLGARIPREALAHGARRLRDAGVHVVAEWWVGAPGVDEAALDATLAALGAEPVFDHLAGVRPFHWPRSPSRSGCTPQWPDVRVGTPPEDRDLARSLPFECARSIPSAEIPRVLTSLATRLLARAPLSPGRVAAACLPEAPLPWATAASAAAIQLDVDCAWVQLPAALDGAPKPSWFAANLRTGAVLAMDARLAPRLAGLVRPTDVASALGGVPQAQREKLVDTLVARSVLTRVNG</sequence>
<dbReference type="STRING" id="483219.LILAB_30775"/>
<feature type="region of interest" description="Disordered" evidence="1">
    <location>
        <begin position="365"/>
        <end position="384"/>
    </location>
</feature>
<evidence type="ECO:0000313" key="2">
    <source>
        <dbReference type="EMBL" id="AEI68036.1"/>
    </source>
</evidence>
<reference evidence="2 3" key="1">
    <citation type="journal article" date="2011" name="J. Bacteriol.">
        <title>Genome sequence of the halotolerant marine bacterium Myxococcus fulvus HW-1.</title>
        <authorList>
            <person name="Li Z.F."/>
            <person name="Li X."/>
            <person name="Liu H."/>
            <person name="Liu X."/>
            <person name="Han K."/>
            <person name="Wu Z.H."/>
            <person name="Hu W."/>
            <person name="Li F.F."/>
            <person name="Li Y.Z."/>
        </authorList>
    </citation>
    <scope>NUCLEOTIDE SEQUENCE [LARGE SCALE GENOMIC DNA]</scope>
    <source>
        <strain evidence="3">ATCC BAA-855 / HW-1</strain>
    </source>
</reference>
<dbReference type="EMBL" id="CP002830">
    <property type="protein sequence ID" value="AEI68036.1"/>
    <property type="molecule type" value="Genomic_DNA"/>
</dbReference>
<dbReference type="AlphaFoldDB" id="F8CRV8"/>
<proteinExistence type="predicted"/>
<evidence type="ECO:0000256" key="1">
    <source>
        <dbReference type="SAM" id="MobiDB-lite"/>
    </source>
</evidence>
<gene>
    <name evidence="2" type="ordered locus">LILAB_30775</name>
</gene>
<dbReference type="KEGG" id="mfu:LILAB_30775"/>
<evidence type="ECO:0000313" key="3">
    <source>
        <dbReference type="Proteomes" id="UP000000488"/>
    </source>
</evidence>
<accession>F8CRV8</accession>
<protein>
    <submittedName>
        <fullName evidence="2">Uncharacterized protein</fullName>
    </submittedName>
</protein>
<organism evidence="2 3">
    <name type="scientific">Myxococcus fulvus (strain ATCC BAA-855 / HW-1)</name>
    <dbReference type="NCBI Taxonomy" id="483219"/>
    <lineage>
        <taxon>Bacteria</taxon>
        <taxon>Pseudomonadati</taxon>
        <taxon>Myxococcota</taxon>
        <taxon>Myxococcia</taxon>
        <taxon>Myxococcales</taxon>
        <taxon>Cystobacterineae</taxon>
        <taxon>Myxococcaceae</taxon>
        <taxon>Myxococcus</taxon>
    </lineage>
</organism>
<dbReference type="HOGENOM" id="CLU_525638_0_0_7"/>
<name>F8CRV8_MYXFH</name>